<reference evidence="1" key="2">
    <citation type="journal article" date="2015" name="Data Brief">
        <title>Shoot transcriptome of the giant reed, Arundo donax.</title>
        <authorList>
            <person name="Barrero R.A."/>
            <person name="Guerrero F.D."/>
            <person name="Moolhuijzen P."/>
            <person name="Goolsby J.A."/>
            <person name="Tidwell J."/>
            <person name="Bellgard S.E."/>
            <person name="Bellgard M.I."/>
        </authorList>
    </citation>
    <scope>NUCLEOTIDE SEQUENCE</scope>
    <source>
        <tissue evidence="1">Shoot tissue taken approximately 20 cm above the soil surface</tissue>
    </source>
</reference>
<accession>A0A0A9AI49</accession>
<dbReference type="EMBL" id="GBRH01251118">
    <property type="protein sequence ID" value="JAD46777.1"/>
    <property type="molecule type" value="Transcribed_RNA"/>
</dbReference>
<evidence type="ECO:0000313" key="1">
    <source>
        <dbReference type="EMBL" id="JAD46777.1"/>
    </source>
</evidence>
<sequence>MSDEGNAHSKFYMVFIWSNI</sequence>
<reference evidence="1" key="1">
    <citation type="submission" date="2014-09" db="EMBL/GenBank/DDBJ databases">
        <authorList>
            <person name="Magalhaes I.L.F."/>
            <person name="Oliveira U."/>
            <person name="Santos F.R."/>
            <person name="Vidigal T.H.D.A."/>
            <person name="Brescovit A.D."/>
            <person name="Santos A.J."/>
        </authorList>
    </citation>
    <scope>NUCLEOTIDE SEQUENCE</scope>
    <source>
        <tissue evidence="1">Shoot tissue taken approximately 20 cm above the soil surface</tissue>
    </source>
</reference>
<protein>
    <submittedName>
        <fullName evidence="1">Uncharacterized protein</fullName>
    </submittedName>
</protein>
<name>A0A0A9AI49_ARUDO</name>
<dbReference type="AlphaFoldDB" id="A0A0A9AI49"/>
<organism evidence="1">
    <name type="scientific">Arundo donax</name>
    <name type="common">Giant reed</name>
    <name type="synonym">Donax arundinaceus</name>
    <dbReference type="NCBI Taxonomy" id="35708"/>
    <lineage>
        <taxon>Eukaryota</taxon>
        <taxon>Viridiplantae</taxon>
        <taxon>Streptophyta</taxon>
        <taxon>Embryophyta</taxon>
        <taxon>Tracheophyta</taxon>
        <taxon>Spermatophyta</taxon>
        <taxon>Magnoliopsida</taxon>
        <taxon>Liliopsida</taxon>
        <taxon>Poales</taxon>
        <taxon>Poaceae</taxon>
        <taxon>PACMAD clade</taxon>
        <taxon>Arundinoideae</taxon>
        <taxon>Arundineae</taxon>
        <taxon>Arundo</taxon>
    </lineage>
</organism>
<proteinExistence type="predicted"/>